<dbReference type="InterPro" id="IPR016167">
    <property type="entry name" value="FAD-bd_PCMH_sub1"/>
</dbReference>
<dbReference type="EMBL" id="ML977333">
    <property type="protein sequence ID" value="KAF2111898.1"/>
    <property type="molecule type" value="Genomic_DNA"/>
</dbReference>
<dbReference type="Gene3D" id="3.30.43.10">
    <property type="entry name" value="Uridine Diphospho-n-acetylenolpyruvylglucosamine Reductase, domain 2"/>
    <property type="match status" value="1"/>
</dbReference>
<dbReference type="InterPro" id="IPR016166">
    <property type="entry name" value="FAD-bd_PCMH"/>
</dbReference>
<dbReference type="OrthoDB" id="415825at2759"/>
<keyword evidence="4" id="KW-0274">FAD</keyword>
<reference evidence="7" key="1">
    <citation type="journal article" date="2020" name="Stud. Mycol.">
        <title>101 Dothideomycetes genomes: a test case for predicting lifestyles and emergence of pathogens.</title>
        <authorList>
            <person name="Haridas S."/>
            <person name="Albert R."/>
            <person name="Binder M."/>
            <person name="Bloem J."/>
            <person name="Labutti K."/>
            <person name="Salamov A."/>
            <person name="Andreopoulos B."/>
            <person name="Baker S."/>
            <person name="Barry K."/>
            <person name="Bills G."/>
            <person name="Bluhm B."/>
            <person name="Cannon C."/>
            <person name="Castanera R."/>
            <person name="Culley D."/>
            <person name="Daum C."/>
            <person name="Ezra D."/>
            <person name="Gonzalez J."/>
            <person name="Henrissat B."/>
            <person name="Kuo A."/>
            <person name="Liang C."/>
            <person name="Lipzen A."/>
            <person name="Lutzoni F."/>
            <person name="Magnuson J."/>
            <person name="Mondo S."/>
            <person name="Nolan M."/>
            <person name="Ohm R."/>
            <person name="Pangilinan J."/>
            <person name="Park H.-J."/>
            <person name="Ramirez L."/>
            <person name="Alfaro M."/>
            <person name="Sun H."/>
            <person name="Tritt A."/>
            <person name="Yoshinaga Y."/>
            <person name="Zwiers L.-H."/>
            <person name="Turgeon B."/>
            <person name="Goodwin S."/>
            <person name="Spatafora J."/>
            <person name="Crous P."/>
            <person name="Grigoriev I."/>
        </authorList>
    </citation>
    <scope>NUCLEOTIDE SEQUENCE</scope>
    <source>
        <strain evidence="7">CBS 627.86</strain>
    </source>
</reference>
<feature type="domain" description="FAD-binding PCMH-type" evidence="6">
    <location>
        <begin position="34"/>
        <end position="205"/>
    </location>
</feature>
<dbReference type="GO" id="GO:0071949">
    <property type="term" value="F:FAD binding"/>
    <property type="evidence" value="ECO:0007669"/>
    <property type="project" value="InterPro"/>
</dbReference>
<dbReference type="InterPro" id="IPR050416">
    <property type="entry name" value="FAD-linked_Oxidoreductase"/>
</dbReference>
<evidence type="ECO:0000313" key="7">
    <source>
        <dbReference type="EMBL" id="KAF2111898.1"/>
    </source>
</evidence>
<keyword evidence="5" id="KW-0560">Oxidoreductase</keyword>
<dbReference type="Proteomes" id="UP000799770">
    <property type="component" value="Unassembled WGS sequence"/>
</dbReference>
<evidence type="ECO:0000259" key="6">
    <source>
        <dbReference type="PROSITE" id="PS51387"/>
    </source>
</evidence>
<evidence type="ECO:0000256" key="3">
    <source>
        <dbReference type="ARBA" id="ARBA00022630"/>
    </source>
</evidence>
<proteinExistence type="inferred from homology"/>
<dbReference type="InterPro" id="IPR006094">
    <property type="entry name" value="Oxid_FAD_bind_N"/>
</dbReference>
<dbReference type="Pfam" id="PF01565">
    <property type="entry name" value="FAD_binding_4"/>
    <property type="match status" value="1"/>
</dbReference>
<protein>
    <recommendedName>
        <fullName evidence="6">FAD-binding PCMH-type domain-containing protein</fullName>
    </recommendedName>
</protein>
<dbReference type="PANTHER" id="PTHR42973">
    <property type="entry name" value="BINDING OXIDOREDUCTASE, PUTATIVE (AFU_ORTHOLOGUE AFUA_1G17690)-RELATED"/>
    <property type="match status" value="1"/>
</dbReference>
<name>A0A6A5Z0I0_9PLEO</name>
<organism evidence="7 8">
    <name type="scientific">Lophiotrema nucula</name>
    <dbReference type="NCBI Taxonomy" id="690887"/>
    <lineage>
        <taxon>Eukaryota</taxon>
        <taxon>Fungi</taxon>
        <taxon>Dikarya</taxon>
        <taxon>Ascomycota</taxon>
        <taxon>Pezizomycotina</taxon>
        <taxon>Dothideomycetes</taxon>
        <taxon>Pleosporomycetidae</taxon>
        <taxon>Pleosporales</taxon>
        <taxon>Lophiotremataceae</taxon>
        <taxon>Lophiotrema</taxon>
    </lineage>
</organism>
<keyword evidence="8" id="KW-1185">Reference proteome</keyword>
<dbReference type="GO" id="GO:0016491">
    <property type="term" value="F:oxidoreductase activity"/>
    <property type="evidence" value="ECO:0007669"/>
    <property type="project" value="UniProtKB-KW"/>
</dbReference>
<dbReference type="InterPro" id="IPR036318">
    <property type="entry name" value="FAD-bd_PCMH-like_sf"/>
</dbReference>
<gene>
    <name evidence="7" type="ORF">BDV96DRAFT_526280</name>
</gene>
<accession>A0A6A5Z0I0</accession>
<evidence type="ECO:0000256" key="4">
    <source>
        <dbReference type="ARBA" id="ARBA00022827"/>
    </source>
</evidence>
<dbReference type="PROSITE" id="PS51387">
    <property type="entry name" value="FAD_PCMH"/>
    <property type="match status" value="1"/>
</dbReference>
<dbReference type="InterPro" id="IPR016169">
    <property type="entry name" value="FAD-bd_PCMH_sub2"/>
</dbReference>
<dbReference type="SUPFAM" id="SSF56176">
    <property type="entry name" value="FAD-binding/transporter-associated domain-like"/>
    <property type="match status" value="1"/>
</dbReference>
<evidence type="ECO:0000256" key="2">
    <source>
        <dbReference type="ARBA" id="ARBA00005466"/>
    </source>
</evidence>
<comment type="similarity">
    <text evidence="2">Belongs to the oxygen-dependent FAD-linked oxidoreductase family.</text>
</comment>
<dbReference type="Gene3D" id="3.40.462.20">
    <property type="match status" value="1"/>
</dbReference>
<evidence type="ECO:0000256" key="1">
    <source>
        <dbReference type="ARBA" id="ARBA00001974"/>
    </source>
</evidence>
<dbReference type="PANTHER" id="PTHR42973:SF39">
    <property type="entry name" value="FAD-BINDING PCMH-TYPE DOMAIN-CONTAINING PROTEIN"/>
    <property type="match status" value="1"/>
</dbReference>
<comment type="cofactor">
    <cofactor evidence="1">
        <name>FAD</name>
        <dbReference type="ChEBI" id="CHEBI:57692"/>
    </cofactor>
</comment>
<evidence type="ECO:0000256" key="5">
    <source>
        <dbReference type="ARBA" id="ARBA00023002"/>
    </source>
</evidence>
<dbReference type="AlphaFoldDB" id="A0A6A5Z0I0"/>
<evidence type="ECO:0000313" key="8">
    <source>
        <dbReference type="Proteomes" id="UP000799770"/>
    </source>
</evidence>
<keyword evidence="3" id="KW-0285">Flavoprotein</keyword>
<sequence length="458" mass="51639">MHSADTIPVVWNENSSAEQYERARVGRVFNLRRPDRFPVAIVEAEKEEHIFEAVQLARKKDLRISVRSGGHSWAAWSVRDGAILIDLGKYKQIDLDEKTGIVAVSPSTTGQAINSFLGQKSLMFPGGHCPDVGLGGFLLQGGMGWVCRSWGWACQRLVAIDVITADSRRIRCDKNDHSDLFWAARGAGPGFPAIITKFYLQTISLPTHIRESVYIFPKEDFKIAFEWVTSIAEAYDTDTEIVCVGRFVPDYKESVVLVCFTTFKSSDEDAVKALQIAEDSVPPTSLQKHFARPTSLQQQYVQQGLANPSGHRYCTDNAYIDNDADVPDVLEKAFTTLPSRKSFALWYAMAPLSRRTLPDMALSMHSDHYFAIYTVWEGAEDDEQCQSWTFNIMKEMEPHTIGQYLGDSDFQVRNTKYWGKDQGEKLMRIRQNWDSDGRICGYLDRGDKSGTSGLQNIL</sequence>
<dbReference type="Gene3D" id="3.30.465.10">
    <property type="match status" value="1"/>
</dbReference>